<dbReference type="AlphaFoldDB" id="A4QMJ0"/>
<organism evidence="1">
    <name type="scientific">Pinus koraiensis</name>
    <name type="common">Korean pine</name>
    <dbReference type="NCBI Taxonomy" id="88728"/>
    <lineage>
        <taxon>Eukaryota</taxon>
        <taxon>Viridiplantae</taxon>
        <taxon>Streptophyta</taxon>
        <taxon>Embryophyta</taxon>
        <taxon>Tracheophyta</taxon>
        <taxon>Spermatophyta</taxon>
        <taxon>Pinopsida</taxon>
        <taxon>Pinidae</taxon>
        <taxon>Conifers I</taxon>
        <taxon>Pinales</taxon>
        <taxon>Pinaceae</taxon>
        <taxon>Pinus</taxon>
        <taxon>Pinus subgen. Strobus</taxon>
    </lineage>
</organism>
<proteinExistence type="predicted"/>
<protein>
    <submittedName>
        <fullName evidence="1">ORF53d</fullName>
    </submittedName>
</protein>
<evidence type="ECO:0000313" key="1">
    <source>
        <dbReference type="EMBL" id="ABP35362.1"/>
    </source>
</evidence>
<accession>A4QMJ0</accession>
<dbReference type="RefSeq" id="YP_001152116.1">
    <property type="nucleotide sequence ID" value="NC_004677.2"/>
</dbReference>
<reference evidence="1" key="1">
    <citation type="submission" date="2007-04" db="EMBL/GenBank/DDBJ databases">
        <authorList>
            <person name="Noh E.W."/>
            <person name="Lee J.S."/>
            <person name="Choi Y.I."/>
            <person name="Han M.S."/>
            <person name="Yi Y.S."/>
            <person name="Han S.U."/>
        </authorList>
    </citation>
    <scope>NUCLEOTIDE SEQUENCE</scope>
</reference>
<keyword evidence="1" id="KW-0150">Chloroplast</keyword>
<sequence length="53" mass="6001">MYVEDKDTPAFQNPSMDTRKKRADSAAFCSISLRFTLSPVRVKGMSCRPFISI</sequence>
<name>A4QMJ0_PINKO</name>
<dbReference type="GeneID" id="5048522"/>
<dbReference type="EMBL" id="AY228468">
    <property type="protein sequence ID" value="ABP35362.1"/>
    <property type="molecule type" value="Genomic_DNA"/>
</dbReference>
<keyword evidence="1" id="KW-0934">Plastid</keyword>
<geneLocation type="chloroplast" evidence="1"/>